<dbReference type="PANTHER" id="PTHR30055:SF240">
    <property type="entry name" value="HTH-TYPE TRANSCRIPTIONAL REGULATOR ACRR"/>
    <property type="match status" value="1"/>
</dbReference>
<dbReference type="InterPro" id="IPR050109">
    <property type="entry name" value="HTH-type_TetR-like_transc_reg"/>
</dbReference>
<evidence type="ECO:0000313" key="5">
    <source>
        <dbReference type="EMBL" id="MFD1539051.1"/>
    </source>
</evidence>
<gene>
    <name evidence="5" type="ORF">ACFSJ0_18495</name>
</gene>
<dbReference type="PANTHER" id="PTHR30055">
    <property type="entry name" value="HTH-TYPE TRANSCRIPTIONAL REGULATOR RUTR"/>
    <property type="match status" value="1"/>
</dbReference>
<evidence type="ECO:0000313" key="6">
    <source>
        <dbReference type="Proteomes" id="UP001597097"/>
    </source>
</evidence>
<dbReference type="Pfam" id="PF00440">
    <property type="entry name" value="TetR_N"/>
    <property type="match status" value="1"/>
</dbReference>
<keyword evidence="6" id="KW-1185">Reference proteome</keyword>
<organism evidence="5 6">
    <name type="scientific">Nonomuraea guangzhouensis</name>
    <dbReference type="NCBI Taxonomy" id="1291555"/>
    <lineage>
        <taxon>Bacteria</taxon>
        <taxon>Bacillati</taxon>
        <taxon>Actinomycetota</taxon>
        <taxon>Actinomycetes</taxon>
        <taxon>Streptosporangiales</taxon>
        <taxon>Streptosporangiaceae</taxon>
        <taxon>Nonomuraea</taxon>
    </lineage>
</organism>
<comment type="caution">
    <text evidence="5">The sequence shown here is derived from an EMBL/GenBank/DDBJ whole genome shotgun (WGS) entry which is preliminary data.</text>
</comment>
<evidence type="ECO:0000256" key="2">
    <source>
        <dbReference type="ARBA" id="ARBA00023125"/>
    </source>
</evidence>
<evidence type="ECO:0000259" key="4">
    <source>
        <dbReference type="Pfam" id="PF00440"/>
    </source>
</evidence>
<dbReference type="InterPro" id="IPR001647">
    <property type="entry name" value="HTH_TetR"/>
</dbReference>
<reference evidence="6" key="1">
    <citation type="journal article" date="2019" name="Int. J. Syst. Evol. Microbiol.">
        <title>The Global Catalogue of Microorganisms (GCM) 10K type strain sequencing project: providing services to taxonomists for standard genome sequencing and annotation.</title>
        <authorList>
            <consortium name="The Broad Institute Genomics Platform"/>
            <consortium name="The Broad Institute Genome Sequencing Center for Infectious Disease"/>
            <person name="Wu L."/>
            <person name="Ma J."/>
        </authorList>
    </citation>
    <scope>NUCLEOTIDE SEQUENCE [LARGE SCALE GENOMIC DNA]</scope>
    <source>
        <strain evidence="6">CGMCC 1.15399</strain>
    </source>
</reference>
<evidence type="ECO:0000256" key="1">
    <source>
        <dbReference type="ARBA" id="ARBA00023015"/>
    </source>
</evidence>
<name>A0ABW4GAB5_9ACTN</name>
<evidence type="ECO:0000256" key="3">
    <source>
        <dbReference type="ARBA" id="ARBA00023163"/>
    </source>
</evidence>
<keyword evidence="3" id="KW-0804">Transcription</keyword>
<dbReference type="Proteomes" id="UP001597097">
    <property type="component" value="Unassembled WGS sequence"/>
</dbReference>
<proteinExistence type="predicted"/>
<keyword evidence="2" id="KW-0238">DNA-binding</keyword>
<feature type="domain" description="HTH tetR-type" evidence="4">
    <location>
        <begin position="18"/>
        <end position="62"/>
    </location>
</feature>
<keyword evidence="1" id="KW-0805">Transcription regulation</keyword>
<dbReference type="EMBL" id="JBHUCM010000016">
    <property type="protein sequence ID" value="MFD1539051.1"/>
    <property type="molecule type" value="Genomic_DNA"/>
</dbReference>
<dbReference type="RefSeq" id="WP_219532947.1">
    <property type="nucleotide sequence ID" value="NZ_JAHKRM010000016.1"/>
</dbReference>
<accession>A0ABW4GAB5</accession>
<protein>
    <submittedName>
        <fullName evidence="5">TetR/AcrR family transcriptional regulator</fullName>
    </submittedName>
</protein>
<sequence length="203" mass="22638">MQVRKEDSVTTSARRAQIVAATIETIADLGYHQATFARIAEHAGLSSTRLISYHFDGKDDLIGQTISTIYTEIGTFMAERVGAQTSPGAALDTYIRSLIEFIRDHRREMRAATEVFLNYRPEKGTTAQEAAIDPASLQHIERLLSWGQESGEFRRFNTRVVAMAIQRALDGLPFLLEGDPGADLDVYTEELIELFRLATRATS</sequence>